<evidence type="ECO:0000256" key="4">
    <source>
        <dbReference type="PIRSR" id="PIRSR000915-3"/>
    </source>
</evidence>
<evidence type="ECO:0008006" key="7">
    <source>
        <dbReference type="Google" id="ProtNLM"/>
    </source>
</evidence>
<dbReference type="Pfam" id="PF13344">
    <property type="entry name" value="Hydrolase_6"/>
    <property type="match status" value="1"/>
</dbReference>
<keyword evidence="4" id="KW-0460">Magnesium</keyword>
<sequence length="322" mass="36230">MDNGIKMAKNLLKLSIEEKEHFFDSFDMIQTDCDGVLWLLGDPFEGVERSIRALRTNGKRVVFVSNNSVRTMEDYRAKLYKLTDHTVDDEDIIHPAKIVVQYLRERKIGDGLCYVIGSSNFKNCLREAGVQVLDGPDQPVPESVREVSAVINDGQPVKAVIVDFDYNMNNIKLLRAQLYLRHDALFIAGAMDTVLPLGPRMRLIGPGCYVDVLQKIADRKPIVLGKPGREMSKMLIQLYAIDNPRRVLFVGDQPEMDVQFGHVSNYQTLLVGTGGVKEEALKQLTTTPSLVPDFYIDSFADLEQIVRDVMVYKARNGHKSGP</sequence>
<dbReference type="InterPro" id="IPR006357">
    <property type="entry name" value="HAD-SF_hydro_IIA"/>
</dbReference>
<feature type="binding site" evidence="3">
    <location>
        <begin position="65"/>
        <end position="67"/>
    </location>
    <ligand>
        <name>substrate</name>
    </ligand>
</feature>
<dbReference type="STRING" id="112268.A0A182W8R8"/>
<feature type="binding site" evidence="4">
    <location>
        <position position="32"/>
    </location>
    <ligand>
        <name>Mg(2+)</name>
        <dbReference type="ChEBI" id="CHEBI:18420"/>
    </ligand>
</feature>
<feature type="binding site" evidence="4">
    <location>
        <position position="252"/>
    </location>
    <ligand>
        <name>Mg(2+)</name>
        <dbReference type="ChEBI" id="CHEBI:18420"/>
    </ligand>
</feature>
<dbReference type="NCBIfam" id="TIGR01460">
    <property type="entry name" value="HAD-SF-IIA"/>
    <property type="match status" value="1"/>
</dbReference>
<evidence type="ECO:0000256" key="1">
    <source>
        <dbReference type="PIRNR" id="PIRNR000915"/>
    </source>
</evidence>
<dbReference type="PANTHER" id="PTHR19288">
    <property type="entry name" value="4-NITROPHENYLPHOSPHATASE-RELATED"/>
    <property type="match status" value="1"/>
</dbReference>
<dbReference type="GO" id="GO:0016791">
    <property type="term" value="F:phosphatase activity"/>
    <property type="evidence" value="ECO:0007669"/>
    <property type="project" value="TreeGrafter"/>
</dbReference>
<dbReference type="Pfam" id="PF13242">
    <property type="entry name" value="Hydrolase_like"/>
    <property type="match status" value="1"/>
</dbReference>
<proteinExistence type="inferred from homology"/>
<name>A0A182W8R8_9DIPT</name>
<dbReference type="FunFam" id="3.40.50.1000:FF:000170">
    <property type="entry name" value="4-nitrophenylphosphatase"/>
    <property type="match status" value="1"/>
</dbReference>
<dbReference type="GO" id="GO:0005737">
    <property type="term" value="C:cytoplasm"/>
    <property type="evidence" value="ECO:0007669"/>
    <property type="project" value="TreeGrafter"/>
</dbReference>
<dbReference type="AlphaFoldDB" id="A0A182W8R8"/>
<dbReference type="SUPFAM" id="SSF56784">
    <property type="entry name" value="HAD-like"/>
    <property type="match status" value="1"/>
</dbReference>
<feature type="active site" description="Nucleophile" evidence="2">
    <location>
        <position position="32"/>
    </location>
</feature>
<feature type="binding site" evidence="4">
    <location>
        <position position="34"/>
    </location>
    <ligand>
        <name>Mg(2+)</name>
        <dbReference type="ChEBI" id="CHEBI:18420"/>
    </ligand>
</feature>
<dbReference type="GO" id="GO:0046872">
    <property type="term" value="F:metal ion binding"/>
    <property type="evidence" value="ECO:0007669"/>
    <property type="project" value="UniProtKB-KW"/>
</dbReference>
<dbReference type="Proteomes" id="UP000075920">
    <property type="component" value="Unassembled WGS sequence"/>
</dbReference>
<dbReference type="PIRSF" id="PIRSF000915">
    <property type="entry name" value="PGP-type_phosphatase"/>
    <property type="match status" value="1"/>
</dbReference>
<keyword evidence="1" id="KW-0378">Hydrolase</keyword>
<organism evidence="5 6">
    <name type="scientific">Anopheles minimus</name>
    <dbReference type="NCBI Taxonomy" id="112268"/>
    <lineage>
        <taxon>Eukaryota</taxon>
        <taxon>Metazoa</taxon>
        <taxon>Ecdysozoa</taxon>
        <taxon>Arthropoda</taxon>
        <taxon>Hexapoda</taxon>
        <taxon>Insecta</taxon>
        <taxon>Pterygota</taxon>
        <taxon>Neoptera</taxon>
        <taxon>Endopterygota</taxon>
        <taxon>Diptera</taxon>
        <taxon>Nematocera</taxon>
        <taxon>Culicoidea</taxon>
        <taxon>Culicidae</taxon>
        <taxon>Anophelinae</taxon>
        <taxon>Anopheles</taxon>
    </lineage>
</organism>
<feature type="binding site" evidence="3">
    <location>
        <position position="226"/>
    </location>
    <ligand>
        <name>substrate</name>
    </ligand>
</feature>
<dbReference type="Gene3D" id="3.40.50.1000">
    <property type="entry name" value="HAD superfamily/HAD-like"/>
    <property type="match status" value="2"/>
</dbReference>
<dbReference type="InterPro" id="IPR036412">
    <property type="entry name" value="HAD-like_sf"/>
</dbReference>
<dbReference type="EnsemblMetazoa" id="AMIN006742-RA">
    <property type="protein sequence ID" value="AMIN006742-PA"/>
    <property type="gene ID" value="AMIN006742"/>
</dbReference>
<reference evidence="5" key="2">
    <citation type="submission" date="2020-05" db="UniProtKB">
        <authorList>
            <consortium name="EnsemblMetazoa"/>
        </authorList>
    </citation>
    <scope>IDENTIFICATION</scope>
    <source>
        <strain evidence="5">MINIMUS1</strain>
    </source>
</reference>
<evidence type="ECO:0000313" key="5">
    <source>
        <dbReference type="EnsemblMetazoa" id="AMIN006742-PA"/>
    </source>
</evidence>
<dbReference type="VEuPathDB" id="VectorBase:AMIN006742"/>
<keyword evidence="4" id="KW-0479">Metal-binding</keyword>
<dbReference type="PANTHER" id="PTHR19288:SF4">
    <property type="entry name" value="RE04130P-RELATED"/>
    <property type="match status" value="1"/>
</dbReference>
<evidence type="ECO:0000256" key="3">
    <source>
        <dbReference type="PIRSR" id="PIRSR000915-2"/>
    </source>
</evidence>
<comment type="cofactor">
    <cofactor evidence="4">
        <name>Mg(2+)</name>
        <dbReference type="ChEBI" id="CHEBI:18420"/>
    </cofactor>
    <text evidence="4">Divalent metal ions. Mg(2+) is the most effective.</text>
</comment>
<feature type="active site" description="Proton donor" evidence="2">
    <location>
        <position position="34"/>
    </location>
</feature>
<keyword evidence="6" id="KW-1185">Reference proteome</keyword>
<evidence type="ECO:0000256" key="2">
    <source>
        <dbReference type="PIRSR" id="PIRSR000915-1"/>
    </source>
</evidence>
<accession>A0A182W8R8</accession>
<protein>
    <recommendedName>
        <fullName evidence="7">4-nitrophenylphosphatase</fullName>
    </recommendedName>
</protein>
<dbReference type="InterPro" id="IPR023214">
    <property type="entry name" value="HAD_sf"/>
</dbReference>
<comment type="similarity">
    <text evidence="1">Belongs to the HAD-like hydrolase superfamily.</text>
</comment>
<reference evidence="6" key="1">
    <citation type="submission" date="2013-03" db="EMBL/GenBank/DDBJ databases">
        <title>The Genome Sequence of Anopheles minimus MINIMUS1.</title>
        <authorList>
            <consortium name="The Broad Institute Genomics Platform"/>
            <person name="Neafsey D.E."/>
            <person name="Walton C."/>
            <person name="Walker B."/>
            <person name="Young S.K."/>
            <person name="Zeng Q."/>
            <person name="Gargeya S."/>
            <person name="Fitzgerald M."/>
            <person name="Haas B."/>
            <person name="Abouelleil A."/>
            <person name="Allen A.W."/>
            <person name="Alvarado L."/>
            <person name="Arachchi H.M."/>
            <person name="Berlin A.M."/>
            <person name="Chapman S.B."/>
            <person name="Gainer-Dewar J."/>
            <person name="Goldberg J."/>
            <person name="Griggs A."/>
            <person name="Gujja S."/>
            <person name="Hansen M."/>
            <person name="Howarth C."/>
            <person name="Imamovic A."/>
            <person name="Ireland A."/>
            <person name="Larimer J."/>
            <person name="McCowan C."/>
            <person name="Murphy C."/>
            <person name="Pearson M."/>
            <person name="Poon T.W."/>
            <person name="Priest M."/>
            <person name="Roberts A."/>
            <person name="Saif S."/>
            <person name="Shea T."/>
            <person name="Sisk P."/>
            <person name="Sykes S."/>
            <person name="Wortman J."/>
            <person name="Nusbaum C."/>
            <person name="Birren B."/>
        </authorList>
    </citation>
    <scope>NUCLEOTIDE SEQUENCE [LARGE SCALE GENOMIC DNA]</scope>
    <source>
        <strain evidence="6">MINIMUS1</strain>
    </source>
</reference>
<evidence type="ECO:0000313" key="6">
    <source>
        <dbReference type="Proteomes" id="UP000075920"/>
    </source>
</evidence>